<organism evidence="1 2">
    <name type="scientific">Filimonas zeae</name>
    <dbReference type="NCBI Taxonomy" id="1737353"/>
    <lineage>
        <taxon>Bacteria</taxon>
        <taxon>Pseudomonadati</taxon>
        <taxon>Bacteroidota</taxon>
        <taxon>Chitinophagia</taxon>
        <taxon>Chitinophagales</taxon>
        <taxon>Chitinophagaceae</taxon>
        <taxon>Filimonas</taxon>
    </lineage>
</organism>
<gene>
    <name evidence="1" type="ORF">GCM10011379_17210</name>
</gene>
<keyword evidence="2" id="KW-1185">Reference proteome</keyword>
<dbReference type="Proteomes" id="UP000627292">
    <property type="component" value="Unassembled WGS sequence"/>
</dbReference>
<dbReference type="Gene3D" id="3.30.2310.20">
    <property type="entry name" value="RelE-like"/>
    <property type="match status" value="1"/>
</dbReference>
<evidence type="ECO:0000313" key="2">
    <source>
        <dbReference type="Proteomes" id="UP000627292"/>
    </source>
</evidence>
<comment type="caution">
    <text evidence="1">The sequence shown here is derived from an EMBL/GenBank/DDBJ whole genome shotgun (WGS) entry which is preliminary data.</text>
</comment>
<reference evidence="1" key="1">
    <citation type="journal article" date="2014" name="Int. J. Syst. Evol. Microbiol.">
        <title>Complete genome sequence of Corynebacterium casei LMG S-19264T (=DSM 44701T), isolated from a smear-ripened cheese.</title>
        <authorList>
            <consortium name="US DOE Joint Genome Institute (JGI-PGF)"/>
            <person name="Walter F."/>
            <person name="Albersmeier A."/>
            <person name="Kalinowski J."/>
            <person name="Ruckert C."/>
        </authorList>
    </citation>
    <scope>NUCLEOTIDE SEQUENCE</scope>
    <source>
        <strain evidence="1">CGMCC 1.15290</strain>
    </source>
</reference>
<dbReference type="EMBL" id="BMIB01000002">
    <property type="protein sequence ID" value="GGH64782.1"/>
    <property type="molecule type" value="Genomic_DNA"/>
</dbReference>
<dbReference type="AlphaFoldDB" id="A0A917IVW5"/>
<sequence>MGKRQITIKESAAESIAAIAFFIESHGLIATAEKFTDAIYDYLIQIADSRKRYAICREPGRALIGYKCISYKKKYTIVLLESDTEVLICEFQLSKNIHW</sequence>
<reference evidence="1" key="2">
    <citation type="submission" date="2020-09" db="EMBL/GenBank/DDBJ databases">
        <authorList>
            <person name="Sun Q."/>
            <person name="Zhou Y."/>
        </authorList>
    </citation>
    <scope>NUCLEOTIDE SEQUENCE</scope>
    <source>
        <strain evidence="1">CGMCC 1.15290</strain>
    </source>
</reference>
<proteinExistence type="predicted"/>
<name>A0A917IVW5_9BACT</name>
<protein>
    <submittedName>
        <fullName evidence="1">Uncharacterized protein</fullName>
    </submittedName>
</protein>
<dbReference type="InterPro" id="IPR035093">
    <property type="entry name" value="RelE/ParE_toxin_dom_sf"/>
</dbReference>
<evidence type="ECO:0000313" key="1">
    <source>
        <dbReference type="EMBL" id="GGH64782.1"/>
    </source>
</evidence>
<accession>A0A917IVW5</accession>